<evidence type="ECO:0000256" key="3">
    <source>
        <dbReference type="ARBA" id="ARBA00022475"/>
    </source>
</evidence>
<feature type="non-terminal residue" evidence="9">
    <location>
        <position position="227"/>
    </location>
</feature>
<accession>X1KJU0</accession>
<keyword evidence="7 8" id="KW-0472">Membrane</keyword>
<gene>
    <name evidence="9" type="ORF">S06H3_10373</name>
</gene>
<name>X1KJU0_9ZZZZ</name>
<dbReference type="AlphaFoldDB" id="X1KJU0"/>
<keyword evidence="6" id="KW-0406">Ion transport</keyword>
<feature type="transmembrane region" description="Helical" evidence="8">
    <location>
        <begin position="189"/>
        <end position="208"/>
    </location>
</feature>
<evidence type="ECO:0000256" key="2">
    <source>
        <dbReference type="ARBA" id="ARBA00022448"/>
    </source>
</evidence>
<evidence type="ECO:0000256" key="5">
    <source>
        <dbReference type="ARBA" id="ARBA00022989"/>
    </source>
</evidence>
<organism evidence="9">
    <name type="scientific">marine sediment metagenome</name>
    <dbReference type="NCBI Taxonomy" id="412755"/>
    <lineage>
        <taxon>unclassified sequences</taxon>
        <taxon>metagenomes</taxon>
        <taxon>ecological metagenomes</taxon>
    </lineage>
</organism>
<evidence type="ECO:0000256" key="8">
    <source>
        <dbReference type="SAM" id="Phobius"/>
    </source>
</evidence>
<dbReference type="PANTHER" id="PTHR32024:SF1">
    <property type="entry name" value="KTR SYSTEM POTASSIUM UPTAKE PROTEIN B"/>
    <property type="match status" value="1"/>
</dbReference>
<evidence type="ECO:0000256" key="4">
    <source>
        <dbReference type="ARBA" id="ARBA00022692"/>
    </source>
</evidence>
<evidence type="ECO:0000256" key="7">
    <source>
        <dbReference type="ARBA" id="ARBA00023136"/>
    </source>
</evidence>
<comment type="subcellular location">
    <subcellularLocation>
        <location evidence="1">Cell membrane</location>
        <topology evidence="1">Multi-pass membrane protein</topology>
    </subcellularLocation>
</comment>
<dbReference type="PANTHER" id="PTHR32024">
    <property type="entry name" value="TRK SYSTEM POTASSIUM UPTAKE PROTEIN TRKG-RELATED"/>
    <property type="match status" value="1"/>
</dbReference>
<comment type="caution">
    <text evidence="9">The sequence shown here is derived from an EMBL/GenBank/DDBJ whole genome shotgun (WGS) entry which is preliminary data.</text>
</comment>
<dbReference type="GO" id="GO:0005886">
    <property type="term" value="C:plasma membrane"/>
    <property type="evidence" value="ECO:0007669"/>
    <property type="project" value="UniProtKB-SubCell"/>
</dbReference>
<evidence type="ECO:0000313" key="9">
    <source>
        <dbReference type="EMBL" id="GAI07327.1"/>
    </source>
</evidence>
<reference evidence="9" key="1">
    <citation type="journal article" date="2014" name="Front. Microbiol.">
        <title>High frequency of phylogenetically diverse reductive dehalogenase-homologous genes in deep subseafloor sedimentary metagenomes.</title>
        <authorList>
            <person name="Kawai M."/>
            <person name="Futagami T."/>
            <person name="Toyoda A."/>
            <person name="Takaki Y."/>
            <person name="Nishi S."/>
            <person name="Hori S."/>
            <person name="Arai W."/>
            <person name="Tsubouchi T."/>
            <person name="Morono Y."/>
            <person name="Uchiyama I."/>
            <person name="Ito T."/>
            <person name="Fujiyama A."/>
            <person name="Inagaki F."/>
            <person name="Takami H."/>
        </authorList>
    </citation>
    <scope>NUCLEOTIDE SEQUENCE</scope>
    <source>
        <strain evidence="9">Expedition CK06-06</strain>
    </source>
</reference>
<keyword evidence="2" id="KW-0813">Transport</keyword>
<keyword evidence="4 8" id="KW-0812">Transmembrane</keyword>
<dbReference type="Pfam" id="PF02386">
    <property type="entry name" value="TrkH"/>
    <property type="match status" value="1"/>
</dbReference>
<dbReference type="Pfam" id="PF04977">
    <property type="entry name" value="DivIC"/>
    <property type="match status" value="1"/>
</dbReference>
<dbReference type="GO" id="GO:0030001">
    <property type="term" value="P:metal ion transport"/>
    <property type="evidence" value="ECO:0007669"/>
    <property type="project" value="UniProtKB-ARBA"/>
</dbReference>
<dbReference type="GO" id="GO:0008324">
    <property type="term" value="F:monoatomic cation transmembrane transporter activity"/>
    <property type="evidence" value="ECO:0007669"/>
    <property type="project" value="InterPro"/>
</dbReference>
<keyword evidence="3" id="KW-1003">Cell membrane</keyword>
<proteinExistence type="predicted"/>
<evidence type="ECO:0000256" key="6">
    <source>
        <dbReference type="ARBA" id="ARBA00023065"/>
    </source>
</evidence>
<keyword evidence="5 8" id="KW-1133">Transmembrane helix</keyword>
<feature type="transmembrane region" description="Helical" evidence="8">
    <location>
        <begin position="91"/>
        <end position="111"/>
    </location>
</feature>
<feature type="transmembrane region" description="Helical" evidence="8">
    <location>
        <begin position="123"/>
        <end position="141"/>
    </location>
</feature>
<feature type="transmembrane region" description="Helical" evidence="8">
    <location>
        <begin position="153"/>
        <end position="177"/>
    </location>
</feature>
<feature type="transmembrane region" description="Helical" evidence="8">
    <location>
        <begin position="17"/>
        <end position="36"/>
    </location>
</feature>
<evidence type="ECO:0000256" key="1">
    <source>
        <dbReference type="ARBA" id="ARBA00004651"/>
    </source>
</evidence>
<protein>
    <submittedName>
        <fullName evidence="9">Uncharacterized protein</fullName>
    </submittedName>
</protein>
<dbReference type="InterPro" id="IPR007060">
    <property type="entry name" value="FtsL/DivIC"/>
</dbReference>
<sequence length="227" mass="25678">MDDNIKIVSRFSRKAKINISIAIFLIFIVIIILTSINQVKNIVEKREKIVELEEKLNWYRNENINLLALEKGLYGEEAIELEARKQFNMTAGATFTIEFIAFIIMTAILHFKQFYPLKASMTFSLFHTVSAFCNAGFSLYSNSLQSFSSDIPLNLIFMVLIVLGGIGFPVISEIITFRRVKHFSLHAKVVMITTASLILIGAVTFFLLEFNNPESIAGRPLSTKILS</sequence>
<dbReference type="EMBL" id="BARV01004793">
    <property type="protein sequence ID" value="GAI07327.1"/>
    <property type="molecule type" value="Genomic_DNA"/>
</dbReference>
<dbReference type="InterPro" id="IPR003445">
    <property type="entry name" value="Cat_transpt"/>
</dbReference>